<comment type="caution">
    <text evidence="3">The sequence shown here is derived from an EMBL/GenBank/DDBJ whole genome shotgun (WGS) entry which is preliminary data.</text>
</comment>
<feature type="region of interest" description="Disordered" evidence="1">
    <location>
        <begin position="366"/>
        <end position="403"/>
    </location>
</feature>
<dbReference type="InterPro" id="IPR050583">
    <property type="entry name" value="Mycobacterial_A85_antigen"/>
</dbReference>
<keyword evidence="2" id="KW-0812">Transmembrane</keyword>
<dbReference type="Gene3D" id="3.40.50.1820">
    <property type="entry name" value="alpha/beta hydrolase"/>
    <property type="match status" value="1"/>
</dbReference>
<sequence length="403" mass="43390">MLPELIGLPLVVLLVVLALAAALGGALLWPRLARTGPLTVLARVGVLVLCQVTAVALLADLVNRQYAFFTSWDDLLGRPPAEAVAGHLPVPEHYRVGVLPLAQAQVHGELLDEALPGATTHLTGAAYVYLPPEYFSPRWAGVRFPVAVWLAGYPGSGDTIVQHLDLVQAMQTEVDLHHAQPMVLVMMSPTLAPPRDTECADVPHGPQVRTYFERDLPQLLESRYRVARARTGWAVDGISTGGFCAATLLLHDPQRYATGVSVSGYYSALLDGTTGALYAGSQALRDDNDPLWLLAHRPAPPVALLITASRQEKEVYAQSLALLRAARAPMTVDARFVQSGGHNYTVFRAEVPAVLDWLSARLQPETDEPVAVRSTTGAPRHSRPGGRPRTAVVRSSPRAAPGR</sequence>
<evidence type="ECO:0000313" key="4">
    <source>
        <dbReference type="Proteomes" id="UP000293638"/>
    </source>
</evidence>
<dbReference type="RefSeq" id="WP_130492753.1">
    <property type="nucleotide sequence ID" value="NZ_SGXD01000002.1"/>
</dbReference>
<evidence type="ECO:0000256" key="2">
    <source>
        <dbReference type="SAM" id="Phobius"/>
    </source>
</evidence>
<dbReference type="Proteomes" id="UP000293638">
    <property type="component" value="Unassembled WGS sequence"/>
</dbReference>
<organism evidence="3 4">
    <name type="scientific">Motilibacter rhizosphaerae</name>
    <dbReference type="NCBI Taxonomy" id="598652"/>
    <lineage>
        <taxon>Bacteria</taxon>
        <taxon>Bacillati</taxon>
        <taxon>Actinomycetota</taxon>
        <taxon>Actinomycetes</taxon>
        <taxon>Motilibacterales</taxon>
        <taxon>Motilibacteraceae</taxon>
        <taxon>Motilibacter</taxon>
    </lineage>
</organism>
<accession>A0A4Q7NTE1</accession>
<dbReference type="PANTHER" id="PTHR48098:SF1">
    <property type="entry name" value="DIACYLGLYCEROL ACYLTRANSFERASE_MYCOLYLTRANSFERASE AG85A"/>
    <property type="match status" value="1"/>
</dbReference>
<dbReference type="OrthoDB" id="3670437at2"/>
<keyword evidence="2" id="KW-0472">Membrane</keyword>
<gene>
    <name evidence="3" type="ORF">EV189_2058</name>
</gene>
<keyword evidence="4" id="KW-1185">Reference proteome</keyword>
<evidence type="ECO:0000256" key="1">
    <source>
        <dbReference type="SAM" id="MobiDB-lite"/>
    </source>
</evidence>
<feature type="transmembrane region" description="Helical" evidence="2">
    <location>
        <begin position="6"/>
        <end position="28"/>
    </location>
</feature>
<proteinExistence type="predicted"/>
<dbReference type="AlphaFoldDB" id="A0A4Q7NTE1"/>
<dbReference type="InterPro" id="IPR029058">
    <property type="entry name" value="AB_hydrolase_fold"/>
</dbReference>
<dbReference type="SUPFAM" id="SSF53474">
    <property type="entry name" value="alpha/beta-Hydrolases"/>
    <property type="match status" value="1"/>
</dbReference>
<dbReference type="Pfam" id="PF00756">
    <property type="entry name" value="Esterase"/>
    <property type="match status" value="1"/>
</dbReference>
<reference evidence="3 4" key="1">
    <citation type="submission" date="2019-02" db="EMBL/GenBank/DDBJ databases">
        <title>Genomic Encyclopedia of Type Strains, Phase IV (KMG-IV): sequencing the most valuable type-strain genomes for metagenomic binning, comparative biology and taxonomic classification.</title>
        <authorList>
            <person name="Goeker M."/>
        </authorList>
    </citation>
    <scope>NUCLEOTIDE SEQUENCE [LARGE SCALE GENOMIC DNA]</scope>
    <source>
        <strain evidence="3 4">DSM 45622</strain>
    </source>
</reference>
<feature type="transmembrane region" description="Helical" evidence="2">
    <location>
        <begin position="40"/>
        <end position="59"/>
    </location>
</feature>
<name>A0A4Q7NTE1_9ACTN</name>
<protein>
    <submittedName>
        <fullName evidence="3">S-formylglutathione hydrolase FrmB</fullName>
    </submittedName>
</protein>
<dbReference type="GO" id="GO:0016747">
    <property type="term" value="F:acyltransferase activity, transferring groups other than amino-acyl groups"/>
    <property type="evidence" value="ECO:0007669"/>
    <property type="project" value="TreeGrafter"/>
</dbReference>
<evidence type="ECO:0000313" key="3">
    <source>
        <dbReference type="EMBL" id="RZS90274.1"/>
    </source>
</evidence>
<dbReference type="PANTHER" id="PTHR48098">
    <property type="entry name" value="ENTEROCHELIN ESTERASE-RELATED"/>
    <property type="match status" value="1"/>
</dbReference>
<keyword evidence="2" id="KW-1133">Transmembrane helix</keyword>
<dbReference type="EMBL" id="SGXD01000002">
    <property type="protein sequence ID" value="RZS90274.1"/>
    <property type="molecule type" value="Genomic_DNA"/>
</dbReference>
<keyword evidence="3" id="KW-0378">Hydrolase</keyword>
<dbReference type="InterPro" id="IPR000801">
    <property type="entry name" value="Esterase-like"/>
</dbReference>
<dbReference type="GO" id="GO:0016787">
    <property type="term" value="F:hydrolase activity"/>
    <property type="evidence" value="ECO:0007669"/>
    <property type="project" value="UniProtKB-KW"/>
</dbReference>